<feature type="domain" description="XdhC- CoxI" evidence="1">
    <location>
        <begin position="15"/>
        <end position="76"/>
    </location>
</feature>
<feature type="domain" description="XdhC Rossmann" evidence="2">
    <location>
        <begin position="163"/>
        <end position="297"/>
    </location>
</feature>
<dbReference type="InterPro" id="IPR052698">
    <property type="entry name" value="MoCofactor_Util/Proc"/>
</dbReference>
<evidence type="ECO:0000259" key="2">
    <source>
        <dbReference type="Pfam" id="PF13478"/>
    </source>
</evidence>
<comment type="caution">
    <text evidence="3">The sequence shown here is derived from an EMBL/GenBank/DDBJ whole genome shotgun (WGS) entry which is preliminary data.</text>
</comment>
<dbReference type="PANTHER" id="PTHR30388">
    <property type="entry name" value="ALDEHYDE OXIDOREDUCTASE MOLYBDENUM COFACTOR ASSEMBLY PROTEIN"/>
    <property type="match status" value="1"/>
</dbReference>
<dbReference type="InterPro" id="IPR003777">
    <property type="entry name" value="XdhC_CoxI"/>
</dbReference>
<dbReference type="Pfam" id="PF13478">
    <property type="entry name" value="XdhC_C"/>
    <property type="match status" value="1"/>
</dbReference>
<sequence>MDMENIAAYAGREEAGAVLATVISVQGHAYRKEGAFMLLAEDGRRIGSVSPGCLEADLQARVAEIVRNGVYEVAEYNLSPEEDAIWGEAIGCGGAIRILLEPLTASMRRVLIEIGRRIGGGETVWLERHAAGGALHYCLEDQPVLRGGKVPFYVSCYAPRPRLIIFGAGEEAAAVNGLAQSIGFRAVIADWRPGLCREERFPQAEIIVGEPEYVVRRLKVNGGDFVMIASHHLRRDHDMFTRLLPLSPAYLGIVGSAKRVKLLLGEAPVPPFVKAPIGLPIGAEGAAEIAVSVAAELVAWKKRLRTAQVVQPGRKEA</sequence>
<evidence type="ECO:0000313" key="3">
    <source>
        <dbReference type="EMBL" id="MFC0211939.1"/>
    </source>
</evidence>
<name>A0ABV6DH15_9BACL</name>
<dbReference type="InterPro" id="IPR027051">
    <property type="entry name" value="XdhC_Rossmann_dom"/>
</dbReference>
<reference evidence="3 4" key="1">
    <citation type="submission" date="2024-09" db="EMBL/GenBank/DDBJ databases">
        <authorList>
            <person name="Sun Q."/>
            <person name="Mori K."/>
        </authorList>
    </citation>
    <scope>NUCLEOTIDE SEQUENCE [LARGE SCALE GENOMIC DNA]</scope>
    <source>
        <strain evidence="3 4">CCM 7759</strain>
    </source>
</reference>
<proteinExistence type="predicted"/>
<evidence type="ECO:0000259" key="1">
    <source>
        <dbReference type="Pfam" id="PF02625"/>
    </source>
</evidence>
<accession>A0ABV6DH15</accession>
<dbReference type="Proteomes" id="UP001589776">
    <property type="component" value="Unassembled WGS sequence"/>
</dbReference>
<protein>
    <submittedName>
        <fullName evidence="3">XdhC family protein</fullName>
    </submittedName>
</protein>
<keyword evidence="4" id="KW-1185">Reference proteome</keyword>
<organism evidence="3 4">
    <name type="scientific">Paenibacillus chartarius</name>
    <dbReference type="NCBI Taxonomy" id="747481"/>
    <lineage>
        <taxon>Bacteria</taxon>
        <taxon>Bacillati</taxon>
        <taxon>Bacillota</taxon>
        <taxon>Bacilli</taxon>
        <taxon>Bacillales</taxon>
        <taxon>Paenibacillaceae</taxon>
        <taxon>Paenibacillus</taxon>
    </lineage>
</organism>
<dbReference type="PANTHER" id="PTHR30388:SF6">
    <property type="entry name" value="XANTHINE DEHYDROGENASE SUBUNIT A-RELATED"/>
    <property type="match status" value="1"/>
</dbReference>
<dbReference type="EMBL" id="JBHLWN010000024">
    <property type="protein sequence ID" value="MFC0211939.1"/>
    <property type="molecule type" value="Genomic_DNA"/>
</dbReference>
<dbReference type="RefSeq" id="WP_377468979.1">
    <property type="nucleotide sequence ID" value="NZ_JBHLWN010000024.1"/>
</dbReference>
<dbReference type="Pfam" id="PF02625">
    <property type="entry name" value="XdhC_CoxI"/>
    <property type="match status" value="1"/>
</dbReference>
<evidence type="ECO:0000313" key="4">
    <source>
        <dbReference type="Proteomes" id="UP001589776"/>
    </source>
</evidence>
<dbReference type="Gene3D" id="3.40.50.720">
    <property type="entry name" value="NAD(P)-binding Rossmann-like Domain"/>
    <property type="match status" value="1"/>
</dbReference>
<gene>
    <name evidence="3" type="ORF">ACFFK0_05645</name>
</gene>